<dbReference type="SUPFAM" id="SSF48452">
    <property type="entry name" value="TPR-like"/>
    <property type="match status" value="1"/>
</dbReference>
<dbReference type="InterPro" id="IPR011990">
    <property type="entry name" value="TPR-like_helical_dom_sf"/>
</dbReference>
<dbReference type="Gene3D" id="1.25.40.10">
    <property type="entry name" value="Tetratricopeptide repeat domain"/>
    <property type="match status" value="1"/>
</dbReference>
<feature type="repeat" description="TPR" evidence="1">
    <location>
        <begin position="444"/>
        <end position="477"/>
    </location>
</feature>
<evidence type="ECO:0000313" key="2">
    <source>
        <dbReference type="EMBL" id="MBB5706897.1"/>
    </source>
</evidence>
<dbReference type="Proteomes" id="UP000537161">
    <property type="component" value="Unassembled WGS sequence"/>
</dbReference>
<evidence type="ECO:0000313" key="3">
    <source>
        <dbReference type="Proteomes" id="UP000537161"/>
    </source>
</evidence>
<keyword evidence="3" id="KW-1185">Reference proteome</keyword>
<reference evidence="2 3" key="1">
    <citation type="submission" date="2020-08" db="EMBL/GenBank/DDBJ databases">
        <title>Genomic Encyclopedia of Type Strains, Phase IV (KMG-IV): sequencing the most valuable type-strain genomes for metagenomic binning, comparative biology and taxonomic classification.</title>
        <authorList>
            <person name="Goeker M."/>
        </authorList>
    </citation>
    <scope>NUCLEOTIDE SEQUENCE [LARGE SCALE GENOMIC DNA]</scope>
    <source>
        <strain evidence="2 3">DSM 27163</strain>
    </source>
</reference>
<protein>
    <submittedName>
        <fullName evidence="2">Tetratricopeptide (TPR) repeat protein</fullName>
    </submittedName>
</protein>
<gene>
    <name evidence="2" type="ORF">FHR21_002256</name>
</gene>
<dbReference type="InterPro" id="IPR019734">
    <property type="entry name" value="TPR_rpt"/>
</dbReference>
<comment type="caution">
    <text evidence="2">The sequence shown here is derived from an EMBL/GenBank/DDBJ whole genome shotgun (WGS) entry which is preliminary data.</text>
</comment>
<keyword evidence="1" id="KW-0802">TPR repeat</keyword>
<dbReference type="PROSITE" id="PS50005">
    <property type="entry name" value="TPR"/>
    <property type="match status" value="1"/>
</dbReference>
<sequence>MAATDGSAEALDAFVRARLAEEAGNPAASLSALRTVSSLAPGLPGVRGRMLEQAIQAGDFDAARSAAAALWDSGDRRFDAQLVLTVDALRRSDWKAARTYLAGQQDKAGVDVIARLIAPTINAWIDVGARAKRPERHLIAASPAARPEPALLLEATLVELAARRGDDAVALLDTIKPTDRSSQLVALRVVSALRAAGRDDAADGLERRIALARSEGDDPLTLLSGQPVATPRAGAAHWLALLADGLGRTPHGSPAVPLLFARAAGWLNEEDWQVRAVLTDALVRNGQAADALALLGDEALPPVLTMRRAELVADAGDPAAAIVLAERAAAAEDTPRSLLLRYADIAREAADDAAAERAYRRLEASLGVGDAPLRAAVLVARADLVLRTQGWDAAEPLIDRALKLGPDDPMVLNFAGYSAIERRRDVDASLKMIEAAWAKEPQNPSITDSLGWAYVLTGRLDEAVPLLEKAQRGEPENAVIVEHLGDAYWKAGHRFSARYVWRAAALVADADMATRIETKLRDGLTAATLAP</sequence>
<name>A0A7W9B6H5_9SPHN</name>
<accession>A0A7W9B6H5</accession>
<organism evidence="2 3">
    <name type="scientific">Sphingopyxis panaciterrulae</name>
    <dbReference type="NCBI Taxonomy" id="462372"/>
    <lineage>
        <taxon>Bacteria</taxon>
        <taxon>Pseudomonadati</taxon>
        <taxon>Pseudomonadota</taxon>
        <taxon>Alphaproteobacteria</taxon>
        <taxon>Sphingomonadales</taxon>
        <taxon>Sphingomonadaceae</taxon>
        <taxon>Sphingopyxis</taxon>
    </lineage>
</organism>
<dbReference type="EMBL" id="JACIJH010000006">
    <property type="protein sequence ID" value="MBB5706897.1"/>
    <property type="molecule type" value="Genomic_DNA"/>
</dbReference>
<evidence type="ECO:0000256" key="1">
    <source>
        <dbReference type="PROSITE-ProRule" id="PRU00339"/>
    </source>
</evidence>
<proteinExistence type="predicted"/>
<dbReference type="AlphaFoldDB" id="A0A7W9B6H5"/>
<dbReference type="RefSeq" id="WP_246427172.1">
    <property type="nucleotide sequence ID" value="NZ_JACIJH010000006.1"/>
</dbReference>